<organism evidence="1 2">
    <name type="scientific">Bifidobacterium vansinderenii</name>
    <dbReference type="NCBI Taxonomy" id="1984871"/>
    <lineage>
        <taxon>Bacteria</taxon>
        <taxon>Bacillati</taxon>
        <taxon>Actinomycetota</taxon>
        <taxon>Actinomycetes</taxon>
        <taxon>Bifidobacteriales</taxon>
        <taxon>Bifidobacteriaceae</taxon>
        <taxon>Bifidobacterium</taxon>
    </lineage>
</organism>
<accession>A0A229VZS6</accession>
<protein>
    <recommendedName>
        <fullName evidence="3">Helix-turn-helix domain-containing protein</fullName>
    </recommendedName>
</protein>
<proteinExistence type="predicted"/>
<reference evidence="1 2" key="1">
    <citation type="submission" date="2017-05" db="EMBL/GenBank/DDBJ databases">
        <title>Bifidobacterium vansinderenii sp. nov.</title>
        <authorList>
            <person name="Lugli G.A."/>
            <person name="Duranti S."/>
            <person name="Mangifesta M."/>
        </authorList>
    </citation>
    <scope>NUCLEOTIDE SEQUENCE [LARGE SCALE GENOMIC DNA]</scope>
    <source>
        <strain evidence="1 2">Tam10B</strain>
    </source>
</reference>
<evidence type="ECO:0000313" key="1">
    <source>
        <dbReference type="EMBL" id="OXN01108.1"/>
    </source>
</evidence>
<keyword evidence="2" id="KW-1185">Reference proteome</keyword>
<sequence>MNRRVNPRAKLTTAQAARYLGLSQRQMERMRGDGSGPTWFKAGDAINSPCMYEISDLDMWVRTQKAK</sequence>
<evidence type="ECO:0000313" key="2">
    <source>
        <dbReference type="Proteomes" id="UP000215433"/>
    </source>
</evidence>
<name>A0A229VZS6_9BIFI</name>
<dbReference type="EMBL" id="NEWD01000006">
    <property type="protein sequence ID" value="OXN01108.1"/>
    <property type="molecule type" value="Genomic_DNA"/>
</dbReference>
<comment type="caution">
    <text evidence="1">The sequence shown here is derived from an EMBL/GenBank/DDBJ whole genome shotgun (WGS) entry which is preliminary data.</text>
</comment>
<gene>
    <name evidence="1" type="ORF">Tam10B_0687</name>
</gene>
<dbReference type="AlphaFoldDB" id="A0A229VZS6"/>
<evidence type="ECO:0008006" key="3">
    <source>
        <dbReference type="Google" id="ProtNLM"/>
    </source>
</evidence>
<dbReference type="Proteomes" id="UP000215433">
    <property type="component" value="Unassembled WGS sequence"/>
</dbReference>